<feature type="region of interest" description="Disordered" evidence="1">
    <location>
        <begin position="1"/>
        <end position="132"/>
    </location>
</feature>
<sequence length="413" mass="46231">MERAESSSSRPRATPSNHQGGMNRAPSASAASSSRPPPTNGVAMERAPSSSTQARRNSSIEVELQRAREMGPKSSGNSSASNGLYSGPSHGTFGATSMGPRMSSAPRSLSSGSRAVGSPETVSLTSLSGTGHPPIHMAPYGNNRALDLFVVAHNGIRRELLDVYNMLCYFEAARGAMHTNEIVRFFLHFEIFHGFVMAYFESVEKKVLWPAVESRHIIIPRNSELQPKPREDLVFDILEALHACIRMRAKVMQPEFRVEISSAFKSKLNTFTELCMHYFLLEEQVIPPLLNPRLTSKDKKELEKELTTIFSKAPGENGLYVVMLSHWIAGSKSRQAHVQKQAQLGQQAVASWKYDNLNAINASRYPVWEKKYWGRMTDDVDYFKRRLAEVEKARAQQAKSQIRRAQSRQQSNY</sequence>
<reference evidence="3" key="1">
    <citation type="journal article" date="2019" name="Nat. Commun.">
        <title>Expansion of phycobilisome linker gene families in mesophilic red algae.</title>
        <authorList>
            <person name="Lee J."/>
            <person name="Kim D."/>
            <person name="Bhattacharya D."/>
            <person name="Yoon H.S."/>
        </authorList>
    </citation>
    <scope>NUCLEOTIDE SEQUENCE [LARGE SCALE GENOMIC DNA]</scope>
    <source>
        <strain evidence="3">CCMP 1328</strain>
    </source>
</reference>
<name>A0A5J4YZ35_PORPP</name>
<organism evidence="2 3">
    <name type="scientific">Porphyridium purpureum</name>
    <name type="common">Red alga</name>
    <name type="synonym">Porphyridium cruentum</name>
    <dbReference type="NCBI Taxonomy" id="35688"/>
    <lineage>
        <taxon>Eukaryota</taxon>
        <taxon>Rhodophyta</taxon>
        <taxon>Bangiophyceae</taxon>
        <taxon>Porphyridiales</taxon>
        <taxon>Porphyridiaceae</taxon>
        <taxon>Porphyridium</taxon>
    </lineage>
</organism>
<feature type="compositionally biased region" description="Polar residues" evidence="1">
    <location>
        <begin position="74"/>
        <end position="84"/>
    </location>
</feature>
<comment type="caution">
    <text evidence="2">The sequence shown here is derived from an EMBL/GenBank/DDBJ whole genome shotgun (WGS) entry which is preliminary data.</text>
</comment>
<evidence type="ECO:0000313" key="3">
    <source>
        <dbReference type="Proteomes" id="UP000324585"/>
    </source>
</evidence>
<feature type="compositionally biased region" description="Low complexity" evidence="1">
    <location>
        <begin position="101"/>
        <end position="114"/>
    </location>
</feature>
<accession>A0A5J4YZ35</accession>
<keyword evidence="3" id="KW-1185">Reference proteome</keyword>
<dbReference type="AlphaFoldDB" id="A0A5J4YZ35"/>
<feature type="compositionally biased region" description="Polar residues" evidence="1">
    <location>
        <begin position="48"/>
        <end position="60"/>
    </location>
</feature>
<proteinExistence type="predicted"/>
<evidence type="ECO:0000313" key="2">
    <source>
        <dbReference type="EMBL" id="KAA8496891.1"/>
    </source>
</evidence>
<dbReference type="EMBL" id="VRMN01000002">
    <property type="protein sequence ID" value="KAA8496891.1"/>
    <property type="molecule type" value="Genomic_DNA"/>
</dbReference>
<gene>
    <name evidence="2" type="ORF">FVE85_0620</name>
</gene>
<dbReference type="Gene3D" id="1.20.120.520">
    <property type="entry name" value="nmb1532 protein domain like"/>
    <property type="match status" value="1"/>
</dbReference>
<protein>
    <submittedName>
        <fullName evidence="2">Uncharacterized protein</fullName>
    </submittedName>
</protein>
<feature type="compositionally biased region" description="Polar residues" evidence="1">
    <location>
        <begin position="120"/>
        <end position="129"/>
    </location>
</feature>
<feature type="compositionally biased region" description="Low complexity" evidence="1">
    <location>
        <begin position="1"/>
        <end position="16"/>
    </location>
</feature>
<evidence type="ECO:0000256" key="1">
    <source>
        <dbReference type="SAM" id="MobiDB-lite"/>
    </source>
</evidence>
<dbReference type="Proteomes" id="UP000324585">
    <property type="component" value="Unassembled WGS sequence"/>
</dbReference>
<feature type="compositionally biased region" description="Low complexity" evidence="1">
    <location>
        <begin position="24"/>
        <end position="34"/>
    </location>
</feature>